<proteinExistence type="inferred from homology"/>
<dbReference type="InterPro" id="IPR036590">
    <property type="entry name" value="SRAP-like"/>
</dbReference>
<comment type="similarity">
    <text evidence="1">Belongs to the SOS response-associated peptidase family.</text>
</comment>
<organism evidence="8">
    <name type="scientific">freshwater metagenome</name>
    <dbReference type="NCBI Taxonomy" id="449393"/>
    <lineage>
        <taxon>unclassified sequences</taxon>
        <taxon>metagenomes</taxon>
        <taxon>ecological metagenomes</taxon>
    </lineage>
</organism>
<dbReference type="Pfam" id="PF02586">
    <property type="entry name" value="SRAP"/>
    <property type="match status" value="1"/>
</dbReference>
<keyword evidence="5" id="KW-0190">Covalent protein-DNA linkage</keyword>
<dbReference type="GO" id="GO:0008233">
    <property type="term" value="F:peptidase activity"/>
    <property type="evidence" value="ECO:0007669"/>
    <property type="project" value="UniProtKB-KW"/>
</dbReference>
<dbReference type="PANTHER" id="PTHR13604">
    <property type="entry name" value="DC12-RELATED"/>
    <property type="match status" value="1"/>
</dbReference>
<dbReference type="PANTHER" id="PTHR13604:SF0">
    <property type="entry name" value="ABASIC SITE PROCESSING PROTEIN HMCES"/>
    <property type="match status" value="1"/>
</dbReference>
<evidence type="ECO:0000313" key="9">
    <source>
        <dbReference type="EMBL" id="CAB4940474.1"/>
    </source>
</evidence>
<evidence type="ECO:0000256" key="5">
    <source>
        <dbReference type="ARBA" id="ARBA00023124"/>
    </source>
</evidence>
<gene>
    <name evidence="8" type="ORF">UFOPK3268_00218</name>
    <name evidence="9" type="ORF">UFOPK3752_01034</name>
    <name evidence="10" type="ORF">UFOPK4150_00206</name>
</gene>
<evidence type="ECO:0000256" key="3">
    <source>
        <dbReference type="ARBA" id="ARBA00022763"/>
    </source>
</evidence>
<evidence type="ECO:0000256" key="1">
    <source>
        <dbReference type="ARBA" id="ARBA00008136"/>
    </source>
</evidence>
<dbReference type="Gene3D" id="3.90.1680.10">
    <property type="entry name" value="SOS response associated peptidase-like"/>
    <property type="match status" value="1"/>
</dbReference>
<dbReference type="AlphaFoldDB" id="A0A6J7BQL7"/>
<keyword evidence="2" id="KW-0645">Protease</keyword>
<dbReference type="SUPFAM" id="SSF143081">
    <property type="entry name" value="BB1717-like"/>
    <property type="match status" value="1"/>
</dbReference>
<keyword evidence="6" id="KW-0238">DNA-binding</keyword>
<accession>A0A6J7BQL7</accession>
<keyword evidence="7" id="KW-0456">Lyase</keyword>
<evidence type="ECO:0000313" key="8">
    <source>
        <dbReference type="EMBL" id="CAB4846478.1"/>
    </source>
</evidence>
<keyword evidence="4" id="KW-0378">Hydrolase</keyword>
<evidence type="ECO:0000256" key="6">
    <source>
        <dbReference type="ARBA" id="ARBA00023125"/>
    </source>
</evidence>
<protein>
    <submittedName>
        <fullName evidence="8">Unannotated protein</fullName>
    </submittedName>
</protein>
<evidence type="ECO:0000256" key="2">
    <source>
        <dbReference type="ARBA" id="ARBA00022670"/>
    </source>
</evidence>
<keyword evidence="3" id="KW-0227">DNA damage</keyword>
<reference evidence="8" key="1">
    <citation type="submission" date="2020-05" db="EMBL/GenBank/DDBJ databases">
        <authorList>
            <person name="Chiriac C."/>
            <person name="Salcher M."/>
            <person name="Ghai R."/>
            <person name="Kavagutti S V."/>
        </authorList>
    </citation>
    <scope>NUCLEOTIDE SEQUENCE</scope>
</reference>
<dbReference type="InterPro" id="IPR003738">
    <property type="entry name" value="SRAP"/>
</dbReference>
<dbReference type="GO" id="GO:0106300">
    <property type="term" value="P:protein-DNA covalent cross-linking repair"/>
    <property type="evidence" value="ECO:0007669"/>
    <property type="project" value="InterPro"/>
</dbReference>
<dbReference type="EMBL" id="CAFBIZ010000015">
    <property type="protein sequence ID" value="CAB4846478.1"/>
    <property type="molecule type" value="Genomic_DNA"/>
</dbReference>
<name>A0A6J7BQL7_9ZZZZ</name>
<dbReference type="EMBL" id="CAFBPU010000003">
    <property type="protein sequence ID" value="CAB5020315.1"/>
    <property type="molecule type" value="Genomic_DNA"/>
</dbReference>
<dbReference type="GO" id="GO:0003697">
    <property type="term" value="F:single-stranded DNA binding"/>
    <property type="evidence" value="ECO:0007669"/>
    <property type="project" value="InterPro"/>
</dbReference>
<dbReference type="GO" id="GO:0006508">
    <property type="term" value="P:proteolysis"/>
    <property type="evidence" value="ECO:0007669"/>
    <property type="project" value="UniProtKB-KW"/>
</dbReference>
<evidence type="ECO:0000256" key="7">
    <source>
        <dbReference type="ARBA" id="ARBA00023239"/>
    </source>
</evidence>
<sequence length="272" mass="29822">MLASMCGRYAASRNVDDLRVEFELAAVPERALAPDWNVAPTKEVYAVIGRQGPGGAGGSEVRRELAIARWGLVPSWAKDPSIGNRMINARAETVDSKPAFRRAFAKRRCLVPADGYYEWYIPSQGPTGRGSRPLKQPFLIHRADGGMMAMAGLYEIWRDPSRAQDDSPDDAEGWLTTVTVITTAAEVAIGQIHDRMPLLLERDRWNRWLDPSFDGSQGDLRDLLRPPVPGALEAHPVSTAVNSVRNNGPDLLLPIGAEVEVAVEEQDAPGLF</sequence>
<evidence type="ECO:0000256" key="4">
    <source>
        <dbReference type="ARBA" id="ARBA00022801"/>
    </source>
</evidence>
<evidence type="ECO:0000313" key="10">
    <source>
        <dbReference type="EMBL" id="CAB5020315.1"/>
    </source>
</evidence>
<dbReference type="GO" id="GO:0016829">
    <property type="term" value="F:lyase activity"/>
    <property type="evidence" value="ECO:0007669"/>
    <property type="project" value="UniProtKB-KW"/>
</dbReference>
<dbReference type="EMBL" id="CAFBND010000033">
    <property type="protein sequence ID" value="CAB4940474.1"/>
    <property type="molecule type" value="Genomic_DNA"/>
</dbReference>